<proteinExistence type="predicted"/>
<reference evidence="1 2" key="1">
    <citation type="submission" date="2021-06" db="EMBL/GenBank/DDBJ databases">
        <title>Gemonas diversity in paddy soil.</title>
        <authorList>
            <person name="Liu G."/>
        </authorList>
    </citation>
    <scope>NUCLEOTIDE SEQUENCE [LARGE SCALE GENOMIC DNA]</scope>
    <source>
        <strain evidence="1 2">RG10</strain>
    </source>
</reference>
<evidence type="ECO:0000313" key="1">
    <source>
        <dbReference type="EMBL" id="QWV92512.1"/>
    </source>
</evidence>
<dbReference type="Proteomes" id="UP000683557">
    <property type="component" value="Chromosome"/>
</dbReference>
<accession>A0ABX8J663</accession>
<sequence length="94" mass="10170">MESDHKCICAGDHEHHICFLHSKGLVNEVEKLTDNPTVTCAICLVNANSPDNVCSPTTLGGGFKYSDMQDSKKIICESVTVVSDEDKKDGLSSQ</sequence>
<organism evidence="1 2">
    <name type="scientific">Geomonas oryzisoli</name>
    <dbReference type="NCBI Taxonomy" id="2847992"/>
    <lineage>
        <taxon>Bacteria</taxon>
        <taxon>Pseudomonadati</taxon>
        <taxon>Thermodesulfobacteriota</taxon>
        <taxon>Desulfuromonadia</taxon>
        <taxon>Geobacterales</taxon>
        <taxon>Geobacteraceae</taxon>
        <taxon>Geomonas</taxon>
    </lineage>
</organism>
<keyword evidence="2" id="KW-1185">Reference proteome</keyword>
<protein>
    <submittedName>
        <fullName evidence="1">Uncharacterized protein</fullName>
    </submittedName>
</protein>
<name>A0ABX8J663_9BACT</name>
<dbReference type="RefSeq" id="WP_216799314.1">
    <property type="nucleotide sequence ID" value="NZ_CP076723.1"/>
</dbReference>
<dbReference type="EMBL" id="CP076723">
    <property type="protein sequence ID" value="QWV92512.1"/>
    <property type="molecule type" value="Genomic_DNA"/>
</dbReference>
<evidence type="ECO:0000313" key="2">
    <source>
        <dbReference type="Proteomes" id="UP000683557"/>
    </source>
</evidence>
<gene>
    <name evidence="1" type="ORF">KP004_15075</name>
</gene>